<keyword evidence="4" id="KW-0227">DNA damage</keyword>
<evidence type="ECO:0000256" key="7">
    <source>
        <dbReference type="ARBA" id="ARBA00022840"/>
    </source>
</evidence>
<keyword evidence="3" id="KW-0547">Nucleotide-binding</keyword>
<dbReference type="PROSITE" id="PS51193">
    <property type="entry name" value="HELICASE_ATP_BIND_2"/>
    <property type="match status" value="1"/>
</dbReference>
<evidence type="ECO:0000256" key="5">
    <source>
        <dbReference type="ARBA" id="ARBA00022801"/>
    </source>
</evidence>
<dbReference type="EMBL" id="CP003098">
    <property type="protein sequence ID" value="AET32961.1"/>
    <property type="molecule type" value="Genomic_DNA"/>
</dbReference>
<feature type="domain" description="Helicase ATP-binding" evidence="13">
    <location>
        <begin position="1"/>
        <end position="238"/>
    </location>
</feature>
<dbReference type="Gene3D" id="1.10.275.30">
    <property type="match status" value="1"/>
</dbReference>
<protein>
    <recommendedName>
        <fullName evidence="13">Helicase ATP-binding domain-containing protein</fullName>
    </recommendedName>
</protein>
<dbReference type="GeneID" id="11595802"/>
<dbReference type="GO" id="GO:0051539">
    <property type="term" value="F:4 iron, 4 sulfur cluster binding"/>
    <property type="evidence" value="ECO:0007669"/>
    <property type="project" value="UniProtKB-KW"/>
</dbReference>
<dbReference type="Pfam" id="PF13307">
    <property type="entry name" value="Helicase_C_2"/>
    <property type="match status" value="1"/>
</dbReference>
<dbReference type="GO" id="GO:0016818">
    <property type="term" value="F:hydrolase activity, acting on acid anhydrides, in phosphorus-containing anhydrides"/>
    <property type="evidence" value="ECO:0007669"/>
    <property type="project" value="InterPro"/>
</dbReference>
<dbReference type="GO" id="GO:0003677">
    <property type="term" value="F:DNA binding"/>
    <property type="evidence" value="ECO:0007669"/>
    <property type="project" value="UniProtKB-KW"/>
</dbReference>
<dbReference type="GO" id="GO:0046872">
    <property type="term" value="F:metal ion binding"/>
    <property type="evidence" value="ECO:0007669"/>
    <property type="project" value="UniProtKB-KW"/>
</dbReference>
<dbReference type="InterPro" id="IPR014013">
    <property type="entry name" value="Helic_SF1/SF2_ATP-bd_DinG/Rad3"/>
</dbReference>
<dbReference type="SUPFAM" id="SSF52540">
    <property type="entry name" value="P-loop containing nucleoside triphosphate hydrolases"/>
    <property type="match status" value="1"/>
</dbReference>
<gene>
    <name evidence="14" type="ORF">P186_1542</name>
</gene>
<dbReference type="SMART" id="SM00491">
    <property type="entry name" value="HELICc2"/>
    <property type="match status" value="1"/>
</dbReference>
<evidence type="ECO:0000256" key="12">
    <source>
        <dbReference type="ARBA" id="ARBA00023235"/>
    </source>
</evidence>
<dbReference type="InterPro" id="IPR010614">
    <property type="entry name" value="RAD3-like_helicase_DEAD"/>
</dbReference>
<evidence type="ECO:0000256" key="8">
    <source>
        <dbReference type="ARBA" id="ARBA00023004"/>
    </source>
</evidence>
<organism evidence="14 15">
    <name type="scientific">Pyrobaculum ferrireducens</name>
    <dbReference type="NCBI Taxonomy" id="1104324"/>
    <lineage>
        <taxon>Archaea</taxon>
        <taxon>Thermoproteota</taxon>
        <taxon>Thermoprotei</taxon>
        <taxon>Thermoproteales</taxon>
        <taxon>Thermoproteaceae</taxon>
        <taxon>Pyrobaculum</taxon>
    </lineage>
</organism>
<evidence type="ECO:0000256" key="9">
    <source>
        <dbReference type="ARBA" id="ARBA00023014"/>
    </source>
</evidence>
<evidence type="ECO:0000256" key="2">
    <source>
        <dbReference type="ARBA" id="ARBA00022723"/>
    </source>
</evidence>
<evidence type="ECO:0000259" key="13">
    <source>
        <dbReference type="PROSITE" id="PS51193"/>
    </source>
</evidence>
<dbReference type="InterPro" id="IPR006554">
    <property type="entry name" value="Helicase-like_DEXD_c2"/>
</dbReference>
<dbReference type="eggNOG" id="arCOG00770">
    <property type="taxonomic scope" value="Archaea"/>
</dbReference>
<dbReference type="InterPro" id="IPR027417">
    <property type="entry name" value="P-loop_NTPase"/>
</dbReference>
<dbReference type="Pfam" id="PF06733">
    <property type="entry name" value="DEAD_2"/>
    <property type="match status" value="1"/>
</dbReference>
<sequence>MDFFPYAEARQFQREIYEKVYDALRRGAAALINAPTGLGKTSAVLAAAVKYMLETGVRVHYAVRTRAELEPPVRELAKIRQLGADFNYIVIKSKQDMCCYPQIRKLSYLEFLAECSLLKSLGRCAYYPPGDVDVPLKNVATYVKLLCASKTCPYEYAKRKLDEAEVVISTYYYIFGREEAQTKGKVVIIDEAHALFDAVVHLHSIKISEGELRQAYREARKYGYVEEAAKIYAIYTYVKKAEGNVDLGDLAGLVADLQLDDAIREITKRKTESLLNPYTPLLLVKELRDAIKNRRRHHAQVEYVEGLRTLALYPLDPTSIVREKLRGAHSVVYISGTLPIGLFAEALALSNYEELDVPFNKYIPRENYLSIVDVGVTTKYAERGEEMYLKIAKRLAACINASPRGVLAVFPSYEVMKGVKKYLKISIPHWYEDGGEVSLADIPEKFFIGAVARGRYTEGVEYTRDGANLLSTVVIVGVPYPEPSPYLERRVELLKPRLGARAWDAVYMYQAMVSIRQAVGRLFRKPEDRGVLVFLDRRYAEPELWTNLADLLTGSLVVQDVEEAMGAVEKFNASTATAR</sequence>
<keyword evidence="5" id="KW-0378">Hydrolase</keyword>
<keyword evidence="15" id="KW-1185">Reference proteome</keyword>
<evidence type="ECO:0000313" key="15">
    <source>
        <dbReference type="Proteomes" id="UP000005867"/>
    </source>
</evidence>
<dbReference type="Proteomes" id="UP000005867">
    <property type="component" value="Chromosome"/>
</dbReference>
<keyword evidence="2" id="KW-0479">Metal-binding</keyword>
<dbReference type="InterPro" id="IPR006555">
    <property type="entry name" value="ATP-dep_Helicase_C"/>
</dbReference>
<evidence type="ECO:0000256" key="10">
    <source>
        <dbReference type="ARBA" id="ARBA00023125"/>
    </source>
</evidence>
<dbReference type="AlphaFoldDB" id="G7VFF5"/>
<evidence type="ECO:0000256" key="6">
    <source>
        <dbReference type="ARBA" id="ARBA00022806"/>
    </source>
</evidence>
<reference evidence="14 15" key="1">
    <citation type="journal article" date="2012" name="J. Bacteriol.">
        <title>Complete genome sequence of strain 1860, a crenarchaeon of the genus pyrobaculum able to grow with various electron acceptors.</title>
        <authorList>
            <person name="Mardanov A.V."/>
            <person name="Gumerov V.M."/>
            <person name="Slobodkina G.B."/>
            <person name="Beletsky A.V."/>
            <person name="Bonch-Osmolovskaya E.A."/>
            <person name="Ravin N.V."/>
            <person name="Skryabin K.G."/>
        </authorList>
    </citation>
    <scope>NUCLEOTIDE SEQUENCE [LARGE SCALE GENOMIC DNA]</scope>
    <source>
        <strain evidence="14 15">1860</strain>
    </source>
</reference>
<dbReference type="STRING" id="1104324.P186_1542"/>
<dbReference type="SMART" id="SM00488">
    <property type="entry name" value="DEXDc2"/>
    <property type="match status" value="1"/>
</dbReference>
<dbReference type="PANTHER" id="PTHR11472">
    <property type="entry name" value="DNA REPAIR DEAD HELICASE RAD3/XP-D SUBFAMILY MEMBER"/>
    <property type="match status" value="1"/>
</dbReference>
<dbReference type="GO" id="GO:0005524">
    <property type="term" value="F:ATP binding"/>
    <property type="evidence" value="ECO:0007669"/>
    <property type="project" value="UniProtKB-KW"/>
</dbReference>
<dbReference type="GO" id="GO:0006281">
    <property type="term" value="P:DNA repair"/>
    <property type="evidence" value="ECO:0007669"/>
    <property type="project" value="UniProtKB-KW"/>
</dbReference>
<evidence type="ECO:0000256" key="1">
    <source>
        <dbReference type="ARBA" id="ARBA00022485"/>
    </source>
</evidence>
<keyword evidence="9" id="KW-0411">Iron-sulfur</keyword>
<keyword evidence="1" id="KW-0004">4Fe-4S</keyword>
<keyword evidence="10" id="KW-0238">DNA-binding</keyword>
<keyword evidence="12" id="KW-0413">Isomerase</keyword>
<dbReference type="HOGENOM" id="CLU_006515_9_0_2"/>
<dbReference type="InterPro" id="IPR045028">
    <property type="entry name" value="DinG/Rad3-like"/>
</dbReference>
<dbReference type="PANTHER" id="PTHR11472:SF34">
    <property type="entry name" value="REGULATOR OF TELOMERE ELONGATION HELICASE 1"/>
    <property type="match status" value="1"/>
</dbReference>
<dbReference type="KEGG" id="pyr:P186_1542"/>
<dbReference type="GO" id="GO:0003678">
    <property type="term" value="F:DNA helicase activity"/>
    <property type="evidence" value="ECO:0007669"/>
    <property type="project" value="InterPro"/>
</dbReference>
<keyword evidence="6" id="KW-0347">Helicase</keyword>
<evidence type="ECO:0000313" key="14">
    <source>
        <dbReference type="EMBL" id="AET32961.1"/>
    </source>
</evidence>
<dbReference type="BioCyc" id="PSP1104324:GJSN-1514-MONOMER"/>
<evidence type="ECO:0000256" key="11">
    <source>
        <dbReference type="ARBA" id="ARBA00023204"/>
    </source>
</evidence>
<name>G7VFF5_9CREN</name>
<dbReference type="OrthoDB" id="27512at2157"/>
<evidence type="ECO:0000256" key="3">
    <source>
        <dbReference type="ARBA" id="ARBA00022741"/>
    </source>
</evidence>
<accession>G7VFF5</accession>
<keyword evidence="8" id="KW-0408">Iron</keyword>
<dbReference type="Gene3D" id="3.40.50.300">
    <property type="entry name" value="P-loop containing nucleotide triphosphate hydrolases"/>
    <property type="match status" value="2"/>
</dbReference>
<proteinExistence type="predicted"/>
<keyword evidence="7" id="KW-0067">ATP-binding</keyword>
<evidence type="ECO:0000256" key="4">
    <source>
        <dbReference type="ARBA" id="ARBA00022763"/>
    </source>
</evidence>
<keyword evidence="11" id="KW-0234">DNA repair</keyword>
<dbReference type="RefSeq" id="WP_014288787.1">
    <property type="nucleotide sequence ID" value="NC_016645.1"/>
</dbReference>